<comment type="domain">
    <text evidence="7">The DHHC domain is required for palmitoyltransferase activity.</text>
</comment>
<evidence type="ECO:0000256" key="4">
    <source>
        <dbReference type="ARBA" id="ARBA00022989"/>
    </source>
</evidence>
<keyword evidence="2 7" id="KW-0808">Transferase</keyword>
<dbReference type="InParanoid" id="B4LQ79"/>
<keyword evidence="10" id="KW-1185">Reference proteome</keyword>
<feature type="transmembrane region" description="Helical" evidence="7">
    <location>
        <begin position="46"/>
        <end position="72"/>
    </location>
</feature>
<name>B4LQ79_DROVI</name>
<reference evidence="9 10" key="1">
    <citation type="journal article" date="2007" name="Nature">
        <title>Evolution of genes and genomes on the Drosophila phylogeny.</title>
        <authorList>
            <consortium name="Drosophila 12 Genomes Consortium"/>
            <person name="Clark A.G."/>
            <person name="Eisen M.B."/>
            <person name="Smith D.R."/>
            <person name="Bergman C.M."/>
            <person name="Oliver B."/>
            <person name="Markow T.A."/>
            <person name="Kaufman T.C."/>
            <person name="Kellis M."/>
            <person name="Gelbart W."/>
            <person name="Iyer V.N."/>
            <person name="Pollard D.A."/>
            <person name="Sackton T.B."/>
            <person name="Larracuente A.M."/>
            <person name="Singh N.D."/>
            <person name="Abad J.P."/>
            <person name="Abt D.N."/>
            <person name="Adryan B."/>
            <person name="Aguade M."/>
            <person name="Akashi H."/>
            <person name="Anderson W.W."/>
            <person name="Aquadro C.F."/>
            <person name="Ardell D.H."/>
            <person name="Arguello R."/>
            <person name="Artieri C.G."/>
            <person name="Barbash D.A."/>
            <person name="Barker D."/>
            <person name="Barsanti P."/>
            <person name="Batterham P."/>
            <person name="Batzoglou S."/>
            <person name="Begun D."/>
            <person name="Bhutkar A."/>
            <person name="Blanco E."/>
            <person name="Bosak S.A."/>
            <person name="Bradley R.K."/>
            <person name="Brand A.D."/>
            <person name="Brent M.R."/>
            <person name="Brooks A.N."/>
            <person name="Brown R.H."/>
            <person name="Butlin R.K."/>
            <person name="Caggese C."/>
            <person name="Calvi B.R."/>
            <person name="Bernardo de Carvalho A."/>
            <person name="Caspi A."/>
            <person name="Castrezana S."/>
            <person name="Celniker S.E."/>
            <person name="Chang J.L."/>
            <person name="Chapple C."/>
            <person name="Chatterji S."/>
            <person name="Chinwalla A."/>
            <person name="Civetta A."/>
            <person name="Clifton S.W."/>
            <person name="Comeron J.M."/>
            <person name="Costello J.C."/>
            <person name="Coyne J.A."/>
            <person name="Daub J."/>
            <person name="David R.G."/>
            <person name="Delcher A.L."/>
            <person name="Delehaunty K."/>
            <person name="Do C.B."/>
            <person name="Ebling H."/>
            <person name="Edwards K."/>
            <person name="Eickbush T."/>
            <person name="Evans J.D."/>
            <person name="Filipski A."/>
            <person name="Findeiss S."/>
            <person name="Freyhult E."/>
            <person name="Fulton L."/>
            <person name="Fulton R."/>
            <person name="Garcia A.C."/>
            <person name="Gardiner A."/>
            <person name="Garfield D.A."/>
            <person name="Garvin B.E."/>
            <person name="Gibson G."/>
            <person name="Gilbert D."/>
            <person name="Gnerre S."/>
            <person name="Godfrey J."/>
            <person name="Good R."/>
            <person name="Gotea V."/>
            <person name="Gravely B."/>
            <person name="Greenberg A.J."/>
            <person name="Griffiths-Jones S."/>
            <person name="Gross S."/>
            <person name="Guigo R."/>
            <person name="Gustafson E.A."/>
            <person name="Haerty W."/>
            <person name="Hahn M.W."/>
            <person name="Halligan D.L."/>
            <person name="Halpern A.L."/>
            <person name="Halter G.M."/>
            <person name="Han M.V."/>
            <person name="Heger A."/>
            <person name="Hillier L."/>
            <person name="Hinrichs A.S."/>
            <person name="Holmes I."/>
            <person name="Hoskins R.A."/>
            <person name="Hubisz M.J."/>
            <person name="Hultmark D."/>
            <person name="Huntley M.A."/>
            <person name="Jaffe D.B."/>
            <person name="Jagadeeshan S."/>
            <person name="Jeck W.R."/>
            <person name="Johnson J."/>
            <person name="Jones C.D."/>
            <person name="Jordan W.C."/>
            <person name="Karpen G.H."/>
            <person name="Kataoka E."/>
            <person name="Keightley P.D."/>
            <person name="Kheradpour P."/>
            <person name="Kirkness E.F."/>
            <person name="Koerich L.B."/>
            <person name="Kristiansen K."/>
            <person name="Kudrna D."/>
            <person name="Kulathinal R.J."/>
            <person name="Kumar S."/>
            <person name="Kwok R."/>
            <person name="Lander E."/>
            <person name="Langley C.H."/>
            <person name="Lapoint R."/>
            <person name="Lazzaro B.P."/>
            <person name="Lee S.J."/>
            <person name="Levesque L."/>
            <person name="Li R."/>
            <person name="Lin C.F."/>
            <person name="Lin M.F."/>
            <person name="Lindblad-Toh K."/>
            <person name="Llopart A."/>
            <person name="Long M."/>
            <person name="Low L."/>
            <person name="Lozovsky E."/>
            <person name="Lu J."/>
            <person name="Luo M."/>
            <person name="Machado C.A."/>
            <person name="Makalowski W."/>
            <person name="Marzo M."/>
            <person name="Matsuda M."/>
            <person name="Matzkin L."/>
            <person name="McAllister B."/>
            <person name="McBride C.S."/>
            <person name="McKernan B."/>
            <person name="McKernan K."/>
            <person name="Mendez-Lago M."/>
            <person name="Minx P."/>
            <person name="Mollenhauer M.U."/>
            <person name="Montooth K."/>
            <person name="Mount S.M."/>
            <person name="Mu X."/>
            <person name="Myers E."/>
            <person name="Negre B."/>
            <person name="Newfeld S."/>
            <person name="Nielsen R."/>
            <person name="Noor M.A."/>
            <person name="O'Grady P."/>
            <person name="Pachter L."/>
            <person name="Papaceit M."/>
            <person name="Parisi M.J."/>
            <person name="Parisi M."/>
            <person name="Parts L."/>
            <person name="Pedersen J.S."/>
            <person name="Pesole G."/>
            <person name="Phillippy A.M."/>
            <person name="Ponting C.P."/>
            <person name="Pop M."/>
            <person name="Porcelli D."/>
            <person name="Powell J.R."/>
            <person name="Prohaska S."/>
            <person name="Pruitt K."/>
            <person name="Puig M."/>
            <person name="Quesneville H."/>
            <person name="Ram K.R."/>
            <person name="Rand D."/>
            <person name="Rasmussen M.D."/>
            <person name="Reed L.K."/>
            <person name="Reenan R."/>
            <person name="Reily A."/>
            <person name="Remington K.A."/>
            <person name="Rieger T.T."/>
            <person name="Ritchie M.G."/>
            <person name="Robin C."/>
            <person name="Rogers Y.H."/>
            <person name="Rohde C."/>
            <person name="Rozas J."/>
            <person name="Rubenfield M.J."/>
            <person name="Ruiz A."/>
            <person name="Russo S."/>
            <person name="Salzberg S.L."/>
            <person name="Sanchez-Gracia A."/>
            <person name="Saranga D.J."/>
            <person name="Sato H."/>
            <person name="Schaeffer S.W."/>
            <person name="Schatz M.C."/>
            <person name="Schlenke T."/>
            <person name="Schwartz R."/>
            <person name="Segarra C."/>
            <person name="Singh R.S."/>
            <person name="Sirot L."/>
            <person name="Sirota M."/>
            <person name="Sisneros N.B."/>
            <person name="Smith C.D."/>
            <person name="Smith T.F."/>
            <person name="Spieth J."/>
            <person name="Stage D.E."/>
            <person name="Stark A."/>
            <person name="Stephan W."/>
            <person name="Strausberg R.L."/>
            <person name="Strempel S."/>
            <person name="Sturgill D."/>
            <person name="Sutton G."/>
            <person name="Sutton G.G."/>
            <person name="Tao W."/>
            <person name="Teichmann S."/>
            <person name="Tobari Y.N."/>
            <person name="Tomimura Y."/>
            <person name="Tsolas J.M."/>
            <person name="Valente V.L."/>
            <person name="Venter E."/>
            <person name="Venter J.C."/>
            <person name="Vicario S."/>
            <person name="Vieira F.G."/>
            <person name="Vilella A.J."/>
            <person name="Villasante A."/>
            <person name="Walenz B."/>
            <person name="Wang J."/>
            <person name="Wasserman M."/>
            <person name="Watts T."/>
            <person name="Wilson D."/>
            <person name="Wilson R.K."/>
            <person name="Wing R.A."/>
            <person name="Wolfner M.F."/>
            <person name="Wong A."/>
            <person name="Wong G.K."/>
            <person name="Wu C.I."/>
            <person name="Wu G."/>
            <person name="Yamamoto D."/>
            <person name="Yang H.P."/>
            <person name="Yang S.P."/>
            <person name="Yorke J.A."/>
            <person name="Yoshida K."/>
            <person name="Zdobnov E."/>
            <person name="Zhang P."/>
            <person name="Zhang Y."/>
            <person name="Zimin A.V."/>
            <person name="Baldwin J."/>
            <person name="Abdouelleil A."/>
            <person name="Abdulkadir J."/>
            <person name="Abebe A."/>
            <person name="Abera B."/>
            <person name="Abreu J."/>
            <person name="Acer S.C."/>
            <person name="Aftuck L."/>
            <person name="Alexander A."/>
            <person name="An P."/>
            <person name="Anderson E."/>
            <person name="Anderson S."/>
            <person name="Arachi H."/>
            <person name="Azer M."/>
            <person name="Bachantsang P."/>
            <person name="Barry A."/>
            <person name="Bayul T."/>
            <person name="Berlin A."/>
            <person name="Bessette D."/>
            <person name="Bloom T."/>
            <person name="Blye J."/>
            <person name="Boguslavskiy L."/>
            <person name="Bonnet C."/>
            <person name="Boukhgalter B."/>
            <person name="Bourzgui I."/>
            <person name="Brown A."/>
            <person name="Cahill P."/>
            <person name="Channer S."/>
            <person name="Cheshatsang Y."/>
            <person name="Chuda L."/>
            <person name="Citroen M."/>
            <person name="Collymore A."/>
            <person name="Cooke P."/>
            <person name="Costello M."/>
            <person name="D'Aco K."/>
            <person name="Daza R."/>
            <person name="De Haan G."/>
            <person name="DeGray S."/>
            <person name="DeMaso C."/>
            <person name="Dhargay N."/>
            <person name="Dooley K."/>
            <person name="Dooley E."/>
            <person name="Doricent M."/>
            <person name="Dorje P."/>
            <person name="Dorjee K."/>
            <person name="Dupes A."/>
            <person name="Elong R."/>
            <person name="Falk J."/>
            <person name="Farina A."/>
            <person name="Faro S."/>
            <person name="Ferguson D."/>
            <person name="Fisher S."/>
            <person name="Foley C.D."/>
            <person name="Franke A."/>
            <person name="Friedrich D."/>
            <person name="Gadbois L."/>
            <person name="Gearin G."/>
            <person name="Gearin C.R."/>
            <person name="Giannoukos G."/>
            <person name="Goode T."/>
            <person name="Graham J."/>
            <person name="Grandbois E."/>
            <person name="Grewal S."/>
            <person name="Gyaltsen K."/>
            <person name="Hafez N."/>
            <person name="Hagos B."/>
            <person name="Hall J."/>
            <person name="Henson C."/>
            <person name="Hollinger A."/>
            <person name="Honan T."/>
            <person name="Huard M.D."/>
            <person name="Hughes L."/>
            <person name="Hurhula B."/>
            <person name="Husby M.E."/>
            <person name="Kamat A."/>
            <person name="Kanga B."/>
            <person name="Kashin S."/>
            <person name="Khazanovich D."/>
            <person name="Kisner P."/>
            <person name="Lance K."/>
            <person name="Lara M."/>
            <person name="Lee W."/>
            <person name="Lennon N."/>
            <person name="Letendre F."/>
            <person name="LeVine R."/>
            <person name="Lipovsky A."/>
            <person name="Liu X."/>
            <person name="Liu J."/>
            <person name="Liu S."/>
            <person name="Lokyitsang T."/>
            <person name="Lokyitsang Y."/>
            <person name="Lubonja R."/>
            <person name="Lui A."/>
            <person name="MacDonald P."/>
            <person name="Magnisalis V."/>
            <person name="Maru K."/>
            <person name="Matthews C."/>
            <person name="McCusker W."/>
            <person name="McDonough S."/>
            <person name="Mehta T."/>
            <person name="Meldrim J."/>
            <person name="Meneus L."/>
            <person name="Mihai O."/>
            <person name="Mihalev A."/>
            <person name="Mihova T."/>
            <person name="Mittelman R."/>
            <person name="Mlenga V."/>
            <person name="Montmayeur A."/>
            <person name="Mulrain L."/>
            <person name="Navidi A."/>
            <person name="Naylor J."/>
            <person name="Negash T."/>
            <person name="Nguyen T."/>
            <person name="Nguyen N."/>
            <person name="Nicol R."/>
            <person name="Norbu C."/>
            <person name="Norbu N."/>
            <person name="Novod N."/>
            <person name="O'Neill B."/>
            <person name="Osman S."/>
            <person name="Markiewicz E."/>
            <person name="Oyono O.L."/>
            <person name="Patti C."/>
            <person name="Phunkhang P."/>
            <person name="Pierre F."/>
            <person name="Priest M."/>
            <person name="Raghuraman S."/>
            <person name="Rege F."/>
            <person name="Reyes R."/>
            <person name="Rise C."/>
            <person name="Rogov P."/>
            <person name="Ross K."/>
            <person name="Ryan E."/>
            <person name="Settipalli S."/>
            <person name="Shea T."/>
            <person name="Sherpa N."/>
            <person name="Shi L."/>
            <person name="Shih D."/>
            <person name="Sparrow T."/>
            <person name="Spaulding J."/>
            <person name="Stalker J."/>
            <person name="Stange-Thomann N."/>
            <person name="Stavropoulos S."/>
            <person name="Stone C."/>
            <person name="Strader C."/>
            <person name="Tesfaye S."/>
            <person name="Thomson T."/>
            <person name="Thoulutsang Y."/>
            <person name="Thoulutsang D."/>
            <person name="Topham K."/>
            <person name="Topping I."/>
            <person name="Tsamla T."/>
            <person name="Vassiliev H."/>
            <person name="Vo A."/>
            <person name="Wangchuk T."/>
            <person name="Wangdi T."/>
            <person name="Weiand M."/>
            <person name="Wilkinson J."/>
            <person name="Wilson A."/>
            <person name="Yadav S."/>
            <person name="Young G."/>
            <person name="Yu Q."/>
            <person name="Zembek L."/>
            <person name="Zhong D."/>
            <person name="Zimmer A."/>
            <person name="Zwirko Z."/>
            <person name="Jaffe D.B."/>
            <person name="Alvarez P."/>
            <person name="Brockman W."/>
            <person name="Butler J."/>
            <person name="Chin C."/>
            <person name="Gnerre S."/>
            <person name="Grabherr M."/>
            <person name="Kleber M."/>
            <person name="Mauceli E."/>
            <person name="MacCallum I."/>
        </authorList>
    </citation>
    <scope>NUCLEOTIDE SEQUENCE [LARGE SCALE GENOMIC DNA]</scope>
    <source>
        <strain evidence="10">Tucson 15010-1051.87</strain>
    </source>
</reference>
<dbReference type="EMBL" id="CH940648">
    <property type="protein sequence ID" value="EDW61364.1"/>
    <property type="molecule type" value="Genomic_DNA"/>
</dbReference>
<keyword evidence="5 7" id="KW-0472">Membrane</keyword>
<dbReference type="PANTHER" id="PTHR12246">
    <property type="entry name" value="PALMITOYLTRANSFERASE ZDHHC16"/>
    <property type="match status" value="1"/>
</dbReference>
<dbReference type="Pfam" id="PF01529">
    <property type="entry name" value="DHHC"/>
    <property type="match status" value="1"/>
</dbReference>
<evidence type="ECO:0000259" key="8">
    <source>
        <dbReference type="Pfam" id="PF01529"/>
    </source>
</evidence>
<protein>
    <recommendedName>
        <fullName evidence="7">Palmitoyltransferase</fullName>
        <ecNumber evidence="7">2.3.1.225</ecNumber>
    </recommendedName>
</protein>
<accession>B4LQ79</accession>
<evidence type="ECO:0000256" key="2">
    <source>
        <dbReference type="ARBA" id="ARBA00022679"/>
    </source>
</evidence>
<evidence type="ECO:0000256" key="1">
    <source>
        <dbReference type="ARBA" id="ARBA00004141"/>
    </source>
</evidence>
<evidence type="ECO:0000256" key="3">
    <source>
        <dbReference type="ARBA" id="ARBA00022692"/>
    </source>
</evidence>
<dbReference type="InterPro" id="IPR039859">
    <property type="entry name" value="PFA4/ZDH16/20/ERF2-like"/>
</dbReference>
<feature type="transmembrane region" description="Helical" evidence="7">
    <location>
        <begin position="185"/>
        <end position="203"/>
    </location>
</feature>
<dbReference type="GO" id="GO:0016020">
    <property type="term" value="C:membrane"/>
    <property type="evidence" value="ECO:0007669"/>
    <property type="project" value="UniProtKB-SubCell"/>
</dbReference>
<dbReference type="AlphaFoldDB" id="B4LQ79"/>
<evidence type="ECO:0000313" key="9">
    <source>
        <dbReference type="EMBL" id="EDW61364.1"/>
    </source>
</evidence>
<evidence type="ECO:0000256" key="5">
    <source>
        <dbReference type="ARBA" id="ARBA00023136"/>
    </source>
</evidence>
<dbReference type="OrthoDB" id="7828209at2759"/>
<feature type="transmembrane region" description="Helical" evidence="7">
    <location>
        <begin position="139"/>
        <end position="160"/>
    </location>
</feature>
<dbReference type="EC" id="2.3.1.225" evidence="7"/>
<dbReference type="GO" id="GO:0019706">
    <property type="term" value="F:protein-cysteine S-palmitoyltransferase activity"/>
    <property type="evidence" value="ECO:0007669"/>
    <property type="project" value="UniProtKB-EC"/>
</dbReference>
<organism evidence="9 10">
    <name type="scientific">Drosophila virilis</name>
    <name type="common">Fruit fly</name>
    <dbReference type="NCBI Taxonomy" id="7244"/>
    <lineage>
        <taxon>Eukaryota</taxon>
        <taxon>Metazoa</taxon>
        <taxon>Ecdysozoa</taxon>
        <taxon>Arthropoda</taxon>
        <taxon>Hexapoda</taxon>
        <taxon>Insecta</taxon>
        <taxon>Pterygota</taxon>
        <taxon>Neoptera</taxon>
        <taxon>Endopterygota</taxon>
        <taxon>Diptera</taxon>
        <taxon>Brachycera</taxon>
        <taxon>Muscomorpha</taxon>
        <taxon>Ephydroidea</taxon>
        <taxon>Drosophilidae</taxon>
        <taxon>Drosophila</taxon>
    </lineage>
</organism>
<dbReference type="Proteomes" id="UP000008792">
    <property type="component" value="Unassembled WGS sequence"/>
</dbReference>
<dbReference type="PROSITE" id="PS50216">
    <property type="entry name" value="DHHC"/>
    <property type="match status" value="1"/>
</dbReference>
<gene>
    <name evidence="9" type="primary">Dvir\GJ21996</name>
    <name evidence="9" type="ORF">Dvir_GJ21996</name>
</gene>
<dbReference type="InterPro" id="IPR001594">
    <property type="entry name" value="Palmitoyltrfase_DHHC"/>
</dbReference>
<sequence length="269" mass="31097">MKFRRNPLPRRLVDVLCFLTIVVVIPLGILYDFIFVLPAYHQPGGYAYAFTVLTVLFMFLNGIANLIACMIVDTSVDQERVVLYSNGDVEPLNWRHCAICDKLAPPRSWHCKACGVCILKRDHHCMFTGCCIGHLNYRYFVCFVFYLFVLSAHLLVYNSIHLKSFFSLLTIFHFWTDPWGMLHKHLLSLNVLLFVITSITLVYNVPKMLRGRVCTECKASQKYNCGVNYNLKNIFGQQMYIAWLSPLIKSQLPDDGYTWKSKSVDDKLK</sequence>
<comment type="subcellular location">
    <subcellularLocation>
        <location evidence="1">Membrane</location>
        <topology evidence="1">Multi-pass membrane protein</topology>
    </subcellularLocation>
</comment>
<comment type="catalytic activity">
    <reaction evidence="7">
        <text>L-cysteinyl-[protein] + hexadecanoyl-CoA = S-hexadecanoyl-L-cysteinyl-[protein] + CoA</text>
        <dbReference type="Rhea" id="RHEA:36683"/>
        <dbReference type="Rhea" id="RHEA-COMP:10131"/>
        <dbReference type="Rhea" id="RHEA-COMP:11032"/>
        <dbReference type="ChEBI" id="CHEBI:29950"/>
        <dbReference type="ChEBI" id="CHEBI:57287"/>
        <dbReference type="ChEBI" id="CHEBI:57379"/>
        <dbReference type="ChEBI" id="CHEBI:74151"/>
        <dbReference type="EC" id="2.3.1.225"/>
    </reaction>
</comment>
<dbReference type="PhylomeDB" id="B4LQ79"/>
<feature type="transmembrane region" description="Helical" evidence="7">
    <location>
        <begin position="12"/>
        <end position="40"/>
    </location>
</feature>
<evidence type="ECO:0000256" key="6">
    <source>
        <dbReference type="ARBA" id="ARBA00023315"/>
    </source>
</evidence>
<comment type="similarity">
    <text evidence="7">Belongs to the DHHC palmitoyltransferase family.</text>
</comment>
<keyword evidence="4 7" id="KW-1133">Transmembrane helix</keyword>
<dbReference type="OMA" id="ACMIVDT"/>
<dbReference type="eggNOG" id="KOG1311">
    <property type="taxonomic scope" value="Eukaryota"/>
</dbReference>
<proteinExistence type="inferred from homology"/>
<keyword evidence="3 7" id="KW-0812">Transmembrane</keyword>
<dbReference type="STRING" id="7244.B4LQ79"/>
<evidence type="ECO:0000256" key="7">
    <source>
        <dbReference type="RuleBase" id="RU079119"/>
    </source>
</evidence>
<keyword evidence="6 7" id="KW-0012">Acyltransferase</keyword>
<feature type="domain" description="Palmitoyltransferase DHHC" evidence="8">
    <location>
        <begin position="94"/>
        <end position="211"/>
    </location>
</feature>
<evidence type="ECO:0000313" key="10">
    <source>
        <dbReference type="Proteomes" id="UP000008792"/>
    </source>
</evidence>
<dbReference type="HOGENOM" id="CLU_027721_5_1_1"/>